<gene>
    <name evidence="2" type="ORF">GALL_506920</name>
</gene>
<sequence length="234" mass="26326">MHRGIRWHEHRGERAGRAGGVFGVRLIGPVDQLGPRHDRIDPGVEERRVHLEPLDMGGEAGAALVARNRLHHRGFAHHHRRGFRQGLDHVGNHRRRAEAADLFIIAQRDLQRPFHPGLQRPRHGPKRQRAKPFHVAGAASGKPPVASRHLPGVRRPRLPIHGHHVGMARQHDAARNHRTDIGVKAGLGAISVPDAVRCDTPRGEIRLDPVDQRQIAIATHRRKRNQPVHQRACR</sequence>
<feature type="region of interest" description="Disordered" evidence="1">
    <location>
        <begin position="113"/>
        <end position="151"/>
    </location>
</feature>
<proteinExistence type="predicted"/>
<reference evidence="2" key="1">
    <citation type="submission" date="2016-10" db="EMBL/GenBank/DDBJ databases">
        <title>Sequence of Gallionella enrichment culture.</title>
        <authorList>
            <person name="Poehlein A."/>
            <person name="Muehling M."/>
            <person name="Daniel R."/>
        </authorList>
    </citation>
    <scope>NUCLEOTIDE SEQUENCE</scope>
</reference>
<name>A0A1J5PAI1_9ZZZZ</name>
<dbReference type="EMBL" id="MLJW01005744">
    <property type="protein sequence ID" value="OIQ67728.1"/>
    <property type="molecule type" value="Genomic_DNA"/>
</dbReference>
<organism evidence="2">
    <name type="scientific">mine drainage metagenome</name>
    <dbReference type="NCBI Taxonomy" id="410659"/>
    <lineage>
        <taxon>unclassified sequences</taxon>
        <taxon>metagenomes</taxon>
        <taxon>ecological metagenomes</taxon>
    </lineage>
</organism>
<evidence type="ECO:0000256" key="1">
    <source>
        <dbReference type="SAM" id="MobiDB-lite"/>
    </source>
</evidence>
<dbReference type="AlphaFoldDB" id="A0A1J5PAI1"/>
<feature type="compositionally biased region" description="Basic residues" evidence="1">
    <location>
        <begin position="120"/>
        <end position="132"/>
    </location>
</feature>
<comment type="caution">
    <text evidence="2">The sequence shown here is derived from an EMBL/GenBank/DDBJ whole genome shotgun (WGS) entry which is preliminary data.</text>
</comment>
<protein>
    <submittedName>
        <fullName evidence="2">Uncharacterized protein</fullName>
    </submittedName>
</protein>
<evidence type="ECO:0000313" key="2">
    <source>
        <dbReference type="EMBL" id="OIQ67728.1"/>
    </source>
</evidence>
<accession>A0A1J5PAI1</accession>